<feature type="chain" id="PRO_5035236606" evidence="1">
    <location>
        <begin position="20"/>
        <end position="1000"/>
    </location>
</feature>
<keyword evidence="1" id="KW-0732">Signal</keyword>
<name>A0A8J6H805_TENMO</name>
<dbReference type="EMBL" id="JABDTM020028063">
    <property type="protein sequence ID" value="KAH0809562.1"/>
    <property type="molecule type" value="Genomic_DNA"/>
</dbReference>
<accession>A0A8J6H805</accession>
<keyword evidence="3" id="KW-1185">Reference proteome</keyword>
<dbReference type="Pfam" id="PF11901">
    <property type="entry name" value="DM9"/>
    <property type="match status" value="5"/>
</dbReference>
<protein>
    <submittedName>
        <fullName evidence="2">Uncharacterized protein</fullName>
    </submittedName>
</protein>
<organism evidence="2 3">
    <name type="scientific">Tenebrio molitor</name>
    <name type="common">Yellow mealworm beetle</name>
    <dbReference type="NCBI Taxonomy" id="7067"/>
    <lineage>
        <taxon>Eukaryota</taxon>
        <taxon>Metazoa</taxon>
        <taxon>Ecdysozoa</taxon>
        <taxon>Arthropoda</taxon>
        <taxon>Hexapoda</taxon>
        <taxon>Insecta</taxon>
        <taxon>Pterygota</taxon>
        <taxon>Neoptera</taxon>
        <taxon>Endopterygota</taxon>
        <taxon>Coleoptera</taxon>
        <taxon>Polyphaga</taxon>
        <taxon>Cucujiformia</taxon>
        <taxon>Tenebrionidae</taxon>
        <taxon>Tenebrio</taxon>
    </lineage>
</organism>
<dbReference type="Proteomes" id="UP000719412">
    <property type="component" value="Unassembled WGS sequence"/>
</dbReference>
<evidence type="ECO:0000256" key="1">
    <source>
        <dbReference type="SAM" id="SignalP"/>
    </source>
</evidence>
<reference evidence="2" key="2">
    <citation type="submission" date="2021-08" db="EMBL/GenBank/DDBJ databases">
        <authorList>
            <person name="Eriksson T."/>
        </authorList>
    </citation>
    <scope>NUCLEOTIDE SEQUENCE</scope>
    <source>
        <strain evidence="2">Stoneville</strain>
        <tissue evidence="2">Whole head</tissue>
    </source>
</reference>
<feature type="signal peptide" evidence="1">
    <location>
        <begin position="1"/>
        <end position="19"/>
    </location>
</feature>
<reference evidence="2" key="1">
    <citation type="journal article" date="2020" name="J Insects Food Feed">
        <title>The yellow mealworm (Tenebrio molitor) genome: a resource for the emerging insects as food and feed industry.</title>
        <authorList>
            <person name="Eriksson T."/>
            <person name="Andere A."/>
            <person name="Kelstrup H."/>
            <person name="Emery V."/>
            <person name="Picard C."/>
        </authorList>
    </citation>
    <scope>NUCLEOTIDE SEQUENCE</scope>
    <source>
        <strain evidence="2">Stoneville</strain>
        <tissue evidence="2">Whole head</tissue>
    </source>
</reference>
<evidence type="ECO:0000313" key="2">
    <source>
        <dbReference type="EMBL" id="KAH0809562.1"/>
    </source>
</evidence>
<dbReference type="AlphaFoldDB" id="A0A8J6H805"/>
<dbReference type="SMART" id="SM00696">
    <property type="entry name" value="DM9"/>
    <property type="match status" value="6"/>
</dbReference>
<dbReference type="InterPro" id="IPR006616">
    <property type="entry name" value="DM9_repeat"/>
</dbReference>
<comment type="caution">
    <text evidence="2">The sequence shown here is derived from an EMBL/GenBank/DDBJ whole genome shotgun (WGS) entry which is preliminary data.</text>
</comment>
<sequence length="1000" mass="112616">MTSLYLFIVIFSLVPPLYSKKFDYYWRDYYGEIPDDVIPAGSDRNHKPTYIGQVFVPNRQIQTVRIYQGRSSVTASADGIFTLTSFIKILCSDKPEKFSWVSTTAAKLHTDLVGRHLVLGGNESGKALNIGRISYQGEVIVGKVCGYNIGNALMFFPYENKETTIGGIIMVRFLMTRSPQVPTETINQLTSVKYMFPIVKYKPDKPEKFSWVCTTAAKLNTHLVGRHLVIGGTESSKELNIGRISYQGEVIVGKVCGYNIGNALMYFPYDNKESVQISILANHHVSDYYWKDYFGEIPADAVPGGTDKNHQTTYIAQVYIPNHGILTTRLYKGSKSVTTSRYGIHTSEQFIKVLCSDEPEKLSWVKTTAAKLHTDLIGKHLVVGGTENGKILNIGRASYQGEVIVGKVCSYNVGDASMFFPYHNNEISVASYEVGNNFVLDYYWRDYFGEIPDDAVPGGTDRNHEMTYIAQVYIPKQGILTTRLYKGSKSVTASRYGIHTSDVFVKILCSNQPEKLSWVPATAAKLHTELAGKHLVAGGTENGKILNIGRVSYQGEVIVGKVCSYNVGNALMFFPYHNNEISVKSYEVSKLFNNTVIMSFVKVILLTAVINSVLVTGNKWDCADYYWRDYYGTIPDDAVPAGKDSHGHPLYVGLVYIRGFELLPATIFPKQEIARTTAYAHVLNTNQHVKILCSPHQEAFEWTSIQSQDLHQYVNRNLIPGGSEVGENLYIGRVYRNNEVIVGKIFKHERANRGIWFPLGNGPANSLTYEILSYNCEKADYYWRDYYGVIPEDAISAGNDSYGNLLYVGQVYIKDFELLPATIVPNEYTAVTSAFGHIIRTTKHVQILCSPHKEAFEWIFIHSQDLHLYTKKNLVVGGSEVGESLYVGRTFQNDEAIVGKVFRHGRSNKGLSFRAGKSTAISLTTYVESAVSRDIWRWRSYHGDTRRHSLVLIKAVMATEIPPLDNSFCNYVDDTLGGHFEMNADVQRERRRRFCRKRRQ</sequence>
<dbReference type="PANTHER" id="PTHR31649">
    <property type="entry name" value="AGAP009604-PA"/>
    <property type="match status" value="1"/>
</dbReference>
<evidence type="ECO:0000313" key="3">
    <source>
        <dbReference type="Proteomes" id="UP000719412"/>
    </source>
</evidence>
<gene>
    <name evidence="2" type="ORF">GEV33_013229</name>
</gene>
<proteinExistence type="predicted"/>
<dbReference type="PANTHER" id="PTHR31649:SF10">
    <property type="entry name" value="IP19903P-RELATED"/>
    <property type="match status" value="1"/>
</dbReference>